<feature type="region of interest" description="Disordered" evidence="1">
    <location>
        <begin position="53"/>
        <end position="73"/>
    </location>
</feature>
<accession>F0XMC4</accession>
<evidence type="ECO:0000313" key="2">
    <source>
        <dbReference type="EMBL" id="EFX01191.1"/>
    </source>
</evidence>
<keyword evidence="3" id="KW-1185">Reference proteome</keyword>
<evidence type="ECO:0000313" key="3">
    <source>
        <dbReference type="Proteomes" id="UP000007796"/>
    </source>
</evidence>
<dbReference type="GeneID" id="25979533"/>
<name>F0XMC4_GROCL</name>
<protein>
    <submittedName>
        <fullName evidence="2">Uncharacterized protein</fullName>
    </submittedName>
</protein>
<dbReference type="RefSeq" id="XP_014170673.1">
    <property type="nucleotide sequence ID" value="XM_014315198.1"/>
</dbReference>
<dbReference type="AlphaFoldDB" id="F0XMC4"/>
<sequence>MAVSAASVTATTATTDPTITGLFLITTPKTRGPLAKHRHLLARYEHTLFSGRTPYRPKTSYVNGLNPNSNSQS</sequence>
<feature type="compositionally biased region" description="Polar residues" evidence="1">
    <location>
        <begin position="60"/>
        <end position="73"/>
    </location>
</feature>
<dbReference type="Proteomes" id="UP000007796">
    <property type="component" value="Unassembled WGS sequence"/>
</dbReference>
<evidence type="ECO:0000256" key="1">
    <source>
        <dbReference type="SAM" id="MobiDB-lite"/>
    </source>
</evidence>
<organism evidence="3">
    <name type="scientific">Grosmannia clavigera (strain kw1407 / UAMH 11150)</name>
    <name type="common">Blue stain fungus</name>
    <name type="synonym">Graphiocladiella clavigera</name>
    <dbReference type="NCBI Taxonomy" id="655863"/>
    <lineage>
        <taxon>Eukaryota</taxon>
        <taxon>Fungi</taxon>
        <taxon>Dikarya</taxon>
        <taxon>Ascomycota</taxon>
        <taxon>Pezizomycotina</taxon>
        <taxon>Sordariomycetes</taxon>
        <taxon>Sordariomycetidae</taxon>
        <taxon>Ophiostomatales</taxon>
        <taxon>Ophiostomataceae</taxon>
        <taxon>Leptographium</taxon>
    </lineage>
</organism>
<proteinExistence type="predicted"/>
<dbReference type="EMBL" id="GL629794">
    <property type="protein sequence ID" value="EFX01191.1"/>
    <property type="molecule type" value="Genomic_DNA"/>
</dbReference>
<dbReference type="InParanoid" id="F0XMC4"/>
<reference evidence="2 3" key="1">
    <citation type="journal article" date="2011" name="Proc. Natl. Acad. Sci. U.S.A.">
        <title>Genome and transcriptome analyses of the mountain pine beetle-fungal symbiont Grosmannia clavigera, a lodgepole pine pathogen.</title>
        <authorList>
            <person name="DiGuistini S."/>
            <person name="Wang Y."/>
            <person name="Liao N.Y."/>
            <person name="Taylor G."/>
            <person name="Tanguay P."/>
            <person name="Feau N."/>
            <person name="Henrissat B."/>
            <person name="Chan S.K."/>
            <person name="Hesse-Orce U."/>
            <person name="Alamouti S.M."/>
            <person name="Tsui C.K.M."/>
            <person name="Docking R.T."/>
            <person name="Levasseur A."/>
            <person name="Haridas S."/>
            <person name="Robertson G."/>
            <person name="Birol I."/>
            <person name="Holt R.A."/>
            <person name="Marra M.A."/>
            <person name="Hamelin R.C."/>
            <person name="Hirst M."/>
            <person name="Jones S.J.M."/>
            <person name="Bohlmann J."/>
            <person name="Breuil C."/>
        </authorList>
    </citation>
    <scope>NUCLEOTIDE SEQUENCE [LARGE SCALE GENOMIC DNA]</scope>
    <source>
        <strain evidence="3">kw1407 / UAMH 11150</strain>
    </source>
</reference>
<gene>
    <name evidence="2" type="ORF">CMQ_6133</name>
</gene>
<dbReference type="HOGENOM" id="CLU_2705041_0_0_1"/>